<dbReference type="AlphaFoldDB" id="A0A521G5S4"/>
<evidence type="ECO:0000256" key="1">
    <source>
        <dbReference type="SAM" id="Coils"/>
    </source>
</evidence>
<keyword evidence="2" id="KW-0812">Transmembrane</keyword>
<dbReference type="Proteomes" id="UP000316238">
    <property type="component" value="Unassembled WGS sequence"/>
</dbReference>
<keyword evidence="2" id="KW-0472">Membrane</keyword>
<comment type="caution">
    <text evidence="4">The sequence shown here is derived from an EMBL/GenBank/DDBJ whole genome shotgun (WGS) entry which is preliminary data.</text>
</comment>
<feature type="transmembrane region" description="Helical" evidence="2">
    <location>
        <begin position="12"/>
        <end position="32"/>
    </location>
</feature>
<dbReference type="PANTHER" id="PTHR32309">
    <property type="entry name" value="TYROSINE-PROTEIN KINASE"/>
    <property type="match status" value="1"/>
</dbReference>
<name>A0A521G5S4_9BACT</name>
<feature type="transmembrane region" description="Helical" evidence="2">
    <location>
        <begin position="370"/>
        <end position="387"/>
    </location>
</feature>
<evidence type="ECO:0000313" key="4">
    <source>
        <dbReference type="EMBL" id="TAA76301.1"/>
    </source>
</evidence>
<evidence type="ECO:0000313" key="5">
    <source>
        <dbReference type="Proteomes" id="UP000316238"/>
    </source>
</evidence>
<keyword evidence="1" id="KW-0175">Coiled coil</keyword>
<feature type="domain" description="Tyrosine-protein kinase G-rich" evidence="3">
    <location>
        <begin position="311"/>
        <end position="389"/>
    </location>
</feature>
<organism evidence="4 5">
    <name type="scientific">Candidatus Electronema aureum</name>
    <dbReference type="NCBI Taxonomy" id="2005002"/>
    <lineage>
        <taxon>Bacteria</taxon>
        <taxon>Pseudomonadati</taxon>
        <taxon>Thermodesulfobacteriota</taxon>
        <taxon>Desulfobulbia</taxon>
        <taxon>Desulfobulbales</taxon>
        <taxon>Desulfobulbaceae</taxon>
        <taxon>Candidatus Electronema</taxon>
    </lineage>
</organism>
<keyword evidence="2" id="KW-1133">Transmembrane helix</keyword>
<proteinExistence type="predicted"/>
<dbReference type="PANTHER" id="PTHR32309:SF31">
    <property type="entry name" value="CAPSULAR EXOPOLYSACCHARIDE FAMILY"/>
    <property type="match status" value="1"/>
</dbReference>
<sequence>MPNFSSRIKTHIIGMFAIFFLITLPVTVISFLQTPEYEVSSSILLRQGKRGSADLKTELAVLQGNVLAEQVLAAVGAEQLFPEPGEVGRVRQFQQRLEAHLVRRSRIVEIRFRHPDPELAVKTVTTAVRLFGLELEKLDDPQSVLLEEELLLRRKQLQQAQNVLSMFRQNSRLHTPDGQMRHLSIERGRLEAVVAEESKRELELAGELDELRRQFAAVPVKTEASRNEFLEMKLYRHELLRKYDEKNLLIASVEEQLAKIRQQLQGGDALEALADWIVLANAAHSRQKEGKEVAQLQLSQLTDQQRQQVEQDDLFSSLEVEVDKSRELYAQQLNKIEANRKAGAKEGQVTVIEQPLLPLETVRPKKLRNILTAVFFGLLCSLLYVFCRQQRKR</sequence>
<dbReference type="InterPro" id="IPR050445">
    <property type="entry name" value="Bact_polysacc_biosynth/exp"/>
</dbReference>
<dbReference type="Pfam" id="PF13807">
    <property type="entry name" value="GNVR"/>
    <property type="match status" value="1"/>
</dbReference>
<evidence type="ECO:0000256" key="2">
    <source>
        <dbReference type="SAM" id="Phobius"/>
    </source>
</evidence>
<feature type="coiled-coil region" evidence="1">
    <location>
        <begin position="194"/>
        <end position="263"/>
    </location>
</feature>
<accession>A0A521G5S4</accession>
<reference evidence="4" key="1">
    <citation type="submission" date="2017-07" db="EMBL/GenBank/DDBJ databases">
        <title>The cable genome - Insights into the physiology and evolution of filamentous bacteria capable of sulfide oxidation via long distance electron transfer.</title>
        <authorList>
            <person name="Thorup C."/>
            <person name="Bjerg J.T."/>
            <person name="Schreiber L."/>
            <person name="Nielsen L.P."/>
            <person name="Kjeldsen K.U."/>
            <person name="Boesen T."/>
            <person name="Boggild A."/>
            <person name="Meysman F."/>
            <person name="Geelhoed J."/>
            <person name="Schramm A."/>
        </authorList>
    </citation>
    <scope>NUCLEOTIDE SEQUENCE [LARGE SCALE GENOMIC DNA]</scope>
    <source>
        <strain evidence="4">GS</strain>
    </source>
</reference>
<dbReference type="InterPro" id="IPR032807">
    <property type="entry name" value="GNVR"/>
</dbReference>
<evidence type="ECO:0000259" key="3">
    <source>
        <dbReference type="Pfam" id="PF13807"/>
    </source>
</evidence>
<dbReference type="EMBL" id="NQJD01000001">
    <property type="protein sequence ID" value="TAA76301.1"/>
    <property type="molecule type" value="Genomic_DNA"/>
</dbReference>
<keyword evidence="5" id="KW-1185">Reference proteome</keyword>
<gene>
    <name evidence="4" type="ORF">CDV28_101204</name>
</gene>
<protein>
    <recommendedName>
        <fullName evidence="3">Tyrosine-protein kinase G-rich domain-containing protein</fullName>
    </recommendedName>
</protein>